<accession>A0A1G9UCN3</accession>
<dbReference type="STRING" id="1527607.SAMN05428957_10891"/>
<proteinExistence type="predicted"/>
<evidence type="ECO:0000313" key="2">
    <source>
        <dbReference type="Proteomes" id="UP000198552"/>
    </source>
</evidence>
<reference evidence="2" key="1">
    <citation type="submission" date="2016-10" db="EMBL/GenBank/DDBJ databases">
        <authorList>
            <person name="Varghese N."/>
            <person name="Submissions S."/>
        </authorList>
    </citation>
    <scope>NUCLEOTIDE SEQUENCE [LARGE SCALE GENOMIC DNA]</scope>
    <source>
        <strain evidence="2">EPL6</strain>
    </source>
</reference>
<gene>
    <name evidence="1" type="ORF">SAMN05428957_10891</name>
</gene>
<name>A0A1G9UCN3_9BURK</name>
<dbReference type="Proteomes" id="UP000198552">
    <property type="component" value="Unassembled WGS sequence"/>
</dbReference>
<dbReference type="InterPro" id="IPR044000">
    <property type="entry name" value="Phage_tube_2"/>
</dbReference>
<keyword evidence="2" id="KW-1185">Reference proteome</keyword>
<dbReference type="AlphaFoldDB" id="A0A1G9UCN3"/>
<dbReference type="OrthoDB" id="6147138at2"/>
<dbReference type="RefSeq" id="WP_091571208.1">
    <property type="nucleotide sequence ID" value="NZ_FNHP01000008.1"/>
</dbReference>
<organism evidence="1 2">
    <name type="scientific">Oryzisolibacter propanilivorax</name>
    <dbReference type="NCBI Taxonomy" id="1527607"/>
    <lineage>
        <taxon>Bacteria</taxon>
        <taxon>Pseudomonadati</taxon>
        <taxon>Pseudomonadota</taxon>
        <taxon>Betaproteobacteria</taxon>
        <taxon>Burkholderiales</taxon>
        <taxon>Comamonadaceae</taxon>
        <taxon>Oryzisolibacter</taxon>
    </lineage>
</organism>
<protein>
    <submittedName>
        <fullName evidence="1">Uncharacterized protein</fullName>
    </submittedName>
</protein>
<sequence>MALDPIIRLRQMALMAAVESAAGTFVLPAAADALEVGNVTITPTEGEEVEYDIVRPHFGANESVLVTRYRKMAFRVGLAGVGMAGSLPGYAKLLRGCGMAATNTPAPDPDPHTLFAPVDDAFESLSLYAVVGRNVYKMPGAAGNVKLEGNARQLPWLNFEFTGAWTPVETVGAMPATAPDFQLPLGVNQANTRVKLGAKHWPCNAFSIDLGNTVTKQDLTEVDNTEITARASTGSITIRNTLASVHDWDALIGAKLAFELVHGQGATNTLTVAAPRAQIGKPTFGEQDGVQMVTLPLKFIPSPAGNDELTLRV</sequence>
<evidence type="ECO:0000313" key="1">
    <source>
        <dbReference type="EMBL" id="SDM57325.1"/>
    </source>
</evidence>
<dbReference type="Pfam" id="PF18906">
    <property type="entry name" value="Phage_tube_2"/>
    <property type="match status" value="1"/>
</dbReference>
<dbReference type="EMBL" id="FNHP01000008">
    <property type="protein sequence ID" value="SDM57325.1"/>
    <property type="molecule type" value="Genomic_DNA"/>
</dbReference>